<dbReference type="Proteomes" id="UP000043763">
    <property type="component" value="Unassembled WGS sequence"/>
</dbReference>
<evidence type="ECO:0000313" key="2">
    <source>
        <dbReference type="EMBL" id="CRF35155.1"/>
    </source>
</evidence>
<organism evidence="2 3">
    <name type="scientific">Brachyspira suanatina</name>
    <dbReference type="NCBI Taxonomy" id="381802"/>
    <lineage>
        <taxon>Bacteria</taxon>
        <taxon>Pseudomonadati</taxon>
        <taxon>Spirochaetota</taxon>
        <taxon>Spirochaetia</taxon>
        <taxon>Brachyspirales</taxon>
        <taxon>Brachyspiraceae</taxon>
        <taxon>Brachyspira</taxon>
    </lineage>
</organism>
<proteinExistence type="predicted"/>
<dbReference type="Pfam" id="PF04392">
    <property type="entry name" value="ABC_sub_bind"/>
    <property type="match status" value="1"/>
</dbReference>
<feature type="chain" id="PRO_5005194613" description="ABC transporter substrate-binding protein" evidence="1">
    <location>
        <begin position="22"/>
        <end position="328"/>
    </location>
</feature>
<dbReference type="AlphaFoldDB" id="A0A0G4KA52"/>
<protein>
    <recommendedName>
        <fullName evidence="4">ABC transporter substrate-binding protein</fullName>
    </recommendedName>
</protein>
<dbReference type="PANTHER" id="PTHR35271:SF1">
    <property type="entry name" value="ABC TRANSPORTER, SUBSTRATE-BINDING LIPOPROTEIN"/>
    <property type="match status" value="1"/>
</dbReference>
<evidence type="ECO:0000256" key="1">
    <source>
        <dbReference type="SAM" id="SignalP"/>
    </source>
</evidence>
<reference evidence="3" key="1">
    <citation type="submission" date="2015-04" db="EMBL/GenBank/DDBJ databases">
        <authorList>
            <person name="Mushtaq Mamoona"/>
        </authorList>
    </citation>
    <scope>NUCLEOTIDE SEQUENCE [LARGE SCALE GENOMIC DNA]</scope>
    <source>
        <strain evidence="3">AN4859/03</strain>
    </source>
</reference>
<dbReference type="EMBL" id="CVLB01000003">
    <property type="protein sequence ID" value="CRF35155.1"/>
    <property type="molecule type" value="Genomic_DNA"/>
</dbReference>
<name>A0A0G4KA52_9SPIR</name>
<dbReference type="PROSITE" id="PS51257">
    <property type="entry name" value="PROKAR_LIPOPROTEIN"/>
    <property type="match status" value="1"/>
</dbReference>
<dbReference type="OrthoDB" id="306027at2"/>
<gene>
    <name evidence="2" type="ORF">BRSU_2469</name>
</gene>
<dbReference type="Gene3D" id="3.40.50.2300">
    <property type="match status" value="2"/>
</dbReference>
<dbReference type="InterPro" id="IPR007487">
    <property type="entry name" value="ABC_transpt-TYRBP-like"/>
</dbReference>
<evidence type="ECO:0008006" key="4">
    <source>
        <dbReference type="Google" id="ProtNLM"/>
    </source>
</evidence>
<evidence type="ECO:0000313" key="3">
    <source>
        <dbReference type="Proteomes" id="UP000043763"/>
    </source>
</evidence>
<dbReference type="PANTHER" id="PTHR35271">
    <property type="entry name" value="ABC TRANSPORTER, SUBSTRATE-BINDING LIPOPROTEIN-RELATED"/>
    <property type="match status" value="1"/>
</dbReference>
<sequence length="328" mass="37584">MINQLKIILLLLMIFAISCRNKENSNNTTIVSIIKEKNTRRYESIEKGLLDQMNSDKMDVQINFYTLDNDDLSIIRTANNVRDDNSSIAIIIGENATLLSMNIIVPQTIVFAGCFDDLSLSNIVRNRIQNNNITGVYINLDITKYIKMISDKNVDSIAYLYTKNSEMSANISKYIMRYCSNENITYYPLIIDEDLNTFEIENTSKSKDIDYLILANEDYINNNIYSIAHLCDKYSIPLINTDISDAVNTAILFSLDFNYYYMGRQLALLLNDVINNNGKTEGLNFVKLSDSYKILINEDIAKTYNIKFTEEILNKSSLLIKDGQLIKK</sequence>
<keyword evidence="1" id="KW-0732">Signal</keyword>
<feature type="signal peptide" evidence="1">
    <location>
        <begin position="1"/>
        <end position="21"/>
    </location>
</feature>
<accession>A0A0G4KA52</accession>
<keyword evidence="3" id="KW-1185">Reference proteome</keyword>